<accession>A0A2H5Y5C1</accession>
<keyword evidence="7" id="KW-0256">Endoplasmic reticulum</keyword>
<sequence>MIGIWALLLILTRIEAAWLSPLRPLTPLERALPAWPPTSPLPLWLERVLIAPWARWDAHWYARIATAGYRAGDGTTQFYPLYPLLAMPLIRLGLPPMAALTLISLAAGLGAVLLLERLARREMDPVRARQTTLAFVLFPTGFLLFAPYTEALFLLLAIGSLGAARGRRWGLAGLLAALAALTRPQGIFLLLPLAWLLRRTGGGFRNGGFLLLPPLALGGWSLVRIAGIDGLPATGHGFNAYLYALLFSPHANQVVTVQAFLWPWEAMGRAIGKLLRQPDVDLIVNLILAAWFLILMIRAWRWMDRGEQLYTLAVALSAFSYHTGPVHPYMGLPRHLWIAFPVFLALGRTHSRRLSALPALQAPGFFFVIIPYILEAWVP</sequence>
<proteinExistence type="predicted"/>
<keyword evidence="4" id="KW-0328">Glycosyltransferase</keyword>
<comment type="caution">
    <text evidence="11">The sequence shown here is derived from an EMBL/GenBank/DDBJ whole genome shotgun (WGS) entry which is preliminary data.</text>
</comment>
<keyword evidence="9 10" id="KW-0472">Membrane</keyword>
<evidence type="ECO:0000313" key="11">
    <source>
        <dbReference type="EMBL" id="GBD08647.1"/>
    </source>
</evidence>
<organism evidence="11 12">
    <name type="scientific">Candidatus Thermoflexus japonica</name>
    <dbReference type="NCBI Taxonomy" id="2035417"/>
    <lineage>
        <taxon>Bacteria</taxon>
        <taxon>Bacillati</taxon>
        <taxon>Chloroflexota</taxon>
        <taxon>Thermoflexia</taxon>
        <taxon>Thermoflexales</taxon>
        <taxon>Thermoflexaceae</taxon>
        <taxon>Thermoflexus</taxon>
    </lineage>
</organism>
<gene>
    <name evidence="11" type="ORF">HRbin22_00888</name>
</gene>
<comment type="pathway">
    <text evidence="2">Glycolipid biosynthesis; glycosylphosphatidylinositol-anchor biosynthesis.</text>
</comment>
<name>A0A2H5Y5C1_9CHLR</name>
<evidence type="ECO:0000256" key="1">
    <source>
        <dbReference type="ARBA" id="ARBA00004477"/>
    </source>
</evidence>
<evidence type="ECO:0000256" key="7">
    <source>
        <dbReference type="ARBA" id="ARBA00022824"/>
    </source>
</evidence>
<evidence type="ECO:0000256" key="5">
    <source>
        <dbReference type="ARBA" id="ARBA00022679"/>
    </source>
</evidence>
<comment type="subcellular location">
    <subcellularLocation>
        <location evidence="1">Endoplasmic reticulum membrane</location>
        <topology evidence="1">Multi-pass membrane protein</topology>
    </subcellularLocation>
</comment>
<dbReference type="GO" id="GO:0016020">
    <property type="term" value="C:membrane"/>
    <property type="evidence" value="ECO:0007669"/>
    <property type="project" value="GOC"/>
</dbReference>
<evidence type="ECO:0000256" key="4">
    <source>
        <dbReference type="ARBA" id="ARBA00022676"/>
    </source>
</evidence>
<feature type="transmembrane region" description="Helical" evidence="10">
    <location>
        <begin position="354"/>
        <end position="374"/>
    </location>
</feature>
<keyword evidence="8 10" id="KW-1133">Transmembrane helix</keyword>
<evidence type="ECO:0008006" key="13">
    <source>
        <dbReference type="Google" id="ProtNLM"/>
    </source>
</evidence>
<dbReference type="GO" id="GO:0006506">
    <property type="term" value="P:GPI anchor biosynthetic process"/>
    <property type="evidence" value="ECO:0007669"/>
    <property type="project" value="UniProtKB-UniPathway"/>
</dbReference>
<evidence type="ECO:0000256" key="6">
    <source>
        <dbReference type="ARBA" id="ARBA00022692"/>
    </source>
</evidence>
<feature type="transmembrane region" description="Helical" evidence="10">
    <location>
        <begin position="240"/>
        <end position="261"/>
    </location>
</feature>
<keyword evidence="3" id="KW-0337">GPI-anchor biosynthesis</keyword>
<reference evidence="12" key="1">
    <citation type="submission" date="2017-09" db="EMBL/GenBank/DDBJ databases">
        <title>Metaegenomics of thermophilic ammonia-oxidizing enrichment culture.</title>
        <authorList>
            <person name="Kato S."/>
            <person name="Suzuki K."/>
        </authorList>
    </citation>
    <scope>NUCLEOTIDE SEQUENCE [LARGE SCALE GENOMIC DNA]</scope>
</reference>
<evidence type="ECO:0000313" key="12">
    <source>
        <dbReference type="Proteomes" id="UP000236642"/>
    </source>
</evidence>
<evidence type="ECO:0000256" key="2">
    <source>
        <dbReference type="ARBA" id="ARBA00004687"/>
    </source>
</evidence>
<dbReference type="GO" id="GO:0031501">
    <property type="term" value="C:mannosyltransferase complex"/>
    <property type="evidence" value="ECO:0007669"/>
    <property type="project" value="TreeGrafter"/>
</dbReference>
<keyword evidence="5" id="KW-0808">Transferase</keyword>
<dbReference type="PANTHER" id="PTHR12468">
    <property type="entry name" value="GPI MANNOSYLTRANSFERASE 2"/>
    <property type="match status" value="1"/>
</dbReference>
<dbReference type="GO" id="GO:0004376">
    <property type="term" value="F:GPI mannosyltransferase activity"/>
    <property type="evidence" value="ECO:0007669"/>
    <property type="project" value="InterPro"/>
</dbReference>
<feature type="transmembrane region" description="Helical" evidence="10">
    <location>
        <begin position="282"/>
        <end position="300"/>
    </location>
</feature>
<dbReference type="AlphaFoldDB" id="A0A2H5Y5C1"/>
<feature type="transmembrane region" description="Helical" evidence="10">
    <location>
        <begin position="171"/>
        <end position="197"/>
    </location>
</feature>
<dbReference type="Proteomes" id="UP000236642">
    <property type="component" value="Unassembled WGS sequence"/>
</dbReference>
<feature type="transmembrane region" description="Helical" evidence="10">
    <location>
        <begin position="329"/>
        <end position="347"/>
    </location>
</feature>
<evidence type="ECO:0000256" key="8">
    <source>
        <dbReference type="ARBA" id="ARBA00022989"/>
    </source>
</evidence>
<feature type="transmembrane region" description="Helical" evidence="10">
    <location>
        <begin position="209"/>
        <end position="228"/>
    </location>
</feature>
<dbReference type="InterPro" id="IPR007315">
    <property type="entry name" value="PIG-V/Gpi18"/>
</dbReference>
<feature type="transmembrane region" description="Helical" evidence="10">
    <location>
        <begin position="135"/>
        <end position="159"/>
    </location>
</feature>
<evidence type="ECO:0000256" key="3">
    <source>
        <dbReference type="ARBA" id="ARBA00022502"/>
    </source>
</evidence>
<dbReference type="GO" id="GO:0000009">
    <property type="term" value="F:alpha-1,6-mannosyltransferase activity"/>
    <property type="evidence" value="ECO:0007669"/>
    <property type="project" value="InterPro"/>
</dbReference>
<evidence type="ECO:0000256" key="9">
    <source>
        <dbReference type="ARBA" id="ARBA00023136"/>
    </source>
</evidence>
<dbReference type="UniPathway" id="UPA00196"/>
<dbReference type="PANTHER" id="PTHR12468:SF2">
    <property type="entry name" value="GPI MANNOSYLTRANSFERASE 2"/>
    <property type="match status" value="1"/>
</dbReference>
<evidence type="ECO:0000256" key="10">
    <source>
        <dbReference type="SAM" id="Phobius"/>
    </source>
</evidence>
<protein>
    <recommendedName>
        <fullName evidence="13">Integral membrane protein</fullName>
    </recommendedName>
</protein>
<keyword evidence="6 10" id="KW-0812">Transmembrane</keyword>
<dbReference type="Pfam" id="PF04188">
    <property type="entry name" value="Mannosyl_trans2"/>
    <property type="match status" value="1"/>
</dbReference>
<dbReference type="EMBL" id="BEHY01000014">
    <property type="protein sequence ID" value="GBD08647.1"/>
    <property type="molecule type" value="Genomic_DNA"/>
</dbReference>
<feature type="transmembrane region" description="Helical" evidence="10">
    <location>
        <begin position="97"/>
        <end position="115"/>
    </location>
</feature>